<feature type="region of interest" description="Disordered" evidence="1">
    <location>
        <begin position="253"/>
        <end position="277"/>
    </location>
</feature>
<keyword evidence="4" id="KW-1185">Reference proteome</keyword>
<dbReference type="Pfam" id="PF25597">
    <property type="entry name" value="SH3_retrovirus"/>
    <property type="match status" value="1"/>
</dbReference>
<evidence type="ECO:0000313" key="3">
    <source>
        <dbReference type="EMBL" id="GJS72119.1"/>
    </source>
</evidence>
<evidence type="ECO:0000256" key="1">
    <source>
        <dbReference type="SAM" id="MobiDB-lite"/>
    </source>
</evidence>
<evidence type="ECO:0000313" key="4">
    <source>
        <dbReference type="Proteomes" id="UP001151760"/>
    </source>
</evidence>
<evidence type="ECO:0000259" key="2">
    <source>
        <dbReference type="Pfam" id="PF25597"/>
    </source>
</evidence>
<dbReference type="EMBL" id="BQNB010010056">
    <property type="protein sequence ID" value="GJS72119.1"/>
    <property type="molecule type" value="Genomic_DNA"/>
</dbReference>
<reference evidence="3" key="2">
    <citation type="submission" date="2022-01" db="EMBL/GenBank/DDBJ databases">
        <authorList>
            <person name="Yamashiro T."/>
            <person name="Shiraishi A."/>
            <person name="Satake H."/>
            <person name="Nakayama K."/>
        </authorList>
    </citation>
    <scope>NUCLEOTIDE SEQUENCE</scope>
</reference>
<protein>
    <recommendedName>
        <fullName evidence="2">Retroviral polymerase SH3-like domain-containing protein</fullName>
    </recommendedName>
</protein>
<reference evidence="3" key="1">
    <citation type="journal article" date="2022" name="Int. J. Mol. Sci.">
        <title>Draft Genome of Tanacetum Coccineum: Genomic Comparison of Closely Related Tanacetum-Family Plants.</title>
        <authorList>
            <person name="Yamashiro T."/>
            <person name="Shiraishi A."/>
            <person name="Nakayama K."/>
            <person name="Satake H."/>
        </authorList>
    </citation>
    <scope>NUCLEOTIDE SEQUENCE</scope>
</reference>
<accession>A0ABQ4Y3A9</accession>
<sequence length="417" mass="47545">MRINNNLHPEELEIEGYEMANSYVDYEAMKVMFLVIMIGVIKQKNIQLISHLWLTLLQVLTLSGKNVNTARPKAIVNVARLKVVLNVVKGNQVNAVKASACWVWKPKTKVINHVSKYNSASTILKKLIDIDAQGRIQAMDGLKASDMEHVPILLTFKKLMEDMMPLEVELQISPPLKLYERPFGCPVTISYHRSLSQVDDKVPDEGFFVGYSINSKAFRVFNSRTRIVEENLHVQFSENTHNIERSIKACDDADAGFKPSGDNEKRVTEEPRKEGGDPINVVSSNTRIELLNDPNMPKLEDIVYSDDYEDVGAEADMNKLHTFYACHPIPTTRIHKDHPVEQIIGDLNSAPQTRIMTKNLEEHGLFNTVQQRTNHKDFQNCLFACLLLQEEPKKVIHTLKDPSWIEAMQDELLQFKL</sequence>
<name>A0ABQ4Y3A9_9ASTR</name>
<feature type="domain" description="Retroviral polymerase SH3-like" evidence="2">
    <location>
        <begin position="204"/>
        <end position="241"/>
    </location>
</feature>
<comment type="caution">
    <text evidence="3">The sequence shown here is derived from an EMBL/GenBank/DDBJ whole genome shotgun (WGS) entry which is preliminary data.</text>
</comment>
<proteinExistence type="predicted"/>
<gene>
    <name evidence="3" type="ORF">Tco_0704960</name>
</gene>
<dbReference type="Proteomes" id="UP001151760">
    <property type="component" value="Unassembled WGS sequence"/>
</dbReference>
<dbReference type="InterPro" id="IPR057670">
    <property type="entry name" value="SH3_retrovirus"/>
</dbReference>
<organism evidence="3 4">
    <name type="scientific">Tanacetum coccineum</name>
    <dbReference type="NCBI Taxonomy" id="301880"/>
    <lineage>
        <taxon>Eukaryota</taxon>
        <taxon>Viridiplantae</taxon>
        <taxon>Streptophyta</taxon>
        <taxon>Embryophyta</taxon>
        <taxon>Tracheophyta</taxon>
        <taxon>Spermatophyta</taxon>
        <taxon>Magnoliopsida</taxon>
        <taxon>eudicotyledons</taxon>
        <taxon>Gunneridae</taxon>
        <taxon>Pentapetalae</taxon>
        <taxon>asterids</taxon>
        <taxon>campanulids</taxon>
        <taxon>Asterales</taxon>
        <taxon>Asteraceae</taxon>
        <taxon>Asteroideae</taxon>
        <taxon>Anthemideae</taxon>
        <taxon>Anthemidinae</taxon>
        <taxon>Tanacetum</taxon>
    </lineage>
</organism>
<feature type="compositionally biased region" description="Basic and acidic residues" evidence="1">
    <location>
        <begin position="261"/>
        <end position="276"/>
    </location>
</feature>